<dbReference type="AlphaFoldDB" id="A0A1G4I9Z5"/>
<sequence>MAGGKKDADGADFQYLVAYEPIQATTNERLVKEFAQAMQGALLSLQSRIDDINKAAGYLEITATATGSAAGACSNVGTDICAVTATLSTGTPTTYTLGDATKTEPAKILATSSTLKRVHLQTNTELHTLLDAPKVNPKGQGSGTWSARTGGGCSCTSSGCGTTIKVATIPPAKFKTTHVSKATVDLTLDTTAASTVADKPSERQHRTAAKLPALLKNVKAKINAKPKPLRTTKLDDLLII</sequence>
<gene>
    <name evidence="1" type="ORF">TEOVI_000523500</name>
</gene>
<proteinExistence type="predicted"/>
<comment type="caution">
    <text evidence="1">The sequence shown here is derived from an EMBL/GenBank/DDBJ whole genome shotgun (WGS) entry which is preliminary data.</text>
</comment>
<evidence type="ECO:0000313" key="1">
    <source>
        <dbReference type="EMBL" id="SCU68997.1"/>
    </source>
</evidence>
<dbReference type="RefSeq" id="XP_067080051.1">
    <property type="nucleotide sequence ID" value="XM_067223950.1"/>
</dbReference>
<keyword evidence="2" id="KW-1185">Reference proteome</keyword>
<dbReference type="Proteomes" id="UP000195570">
    <property type="component" value="Unassembled WGS sequence"/>
</dbReference>
<evidence type="ECO:0000313" key="2">
    <source>
        <dbReference type="Proteomes" id="UP000195570"/>
    </source>
</evidence>
<name>A0A1G4I9Z5_TRYEQ</name>
<dbReference type="EMBL" id="CZPT02001125">
    <property type="protein sequence ID" value="SCU68997.1"/>
    <property type="molecule type" value="Genomic_DNA"/>
</dbReference>
<dbReference type="VEuPathDB" id="TriTrypDB:TEOVI_000523500"/>
<organism evidence="1 2">
    <name type="scientific">Trypanosoma equiperdum</name>
    <dbReference type="NCBI Taxonomy" id="5694"/>
    <lineage>
        <taxon>Eukaryota</taxon>
        <taxon>Discoba</taxon>
        <taxon>Euglenozoa</taxon>
        <taxon>Kinetoplastea</taxon>
        <taxon>Metakinetoplastina</taxon>
        <taxon>Trypanosomatida</taxon>
        <taxon>Trypanosomatidae</taxon>
        <taxon>Trypanosoma</taxon>
    </lineage>
</organism>
<dbReference type="GeneID" id="92379175"/>
<reference evidence="1" key="1">
    <citation type="submission" date="2016-09" db="EMBL/GenBank/DDBJ databases">
        <authorList>
            <person name="Hebert L."/>
            <person name="Moumen B."/>
        </authorList>
    </citation>
    <scope>NUCLEOTIDE SEQUENCE [LARGE SCALE GENOMIC DNA]</scope>
    <source>
        <strain evidence="1">OVI</strain>
    </source>
</reference>
<accession>A0A1G4I9Z5</accession>
<protein>
    <submittedName>
        <fullName evidence="1">Uncharacterized protein</fullName>
    </submittedName>
</protein>